<feature type="transmembrane region" description="Helical" evidence="1">
    <location>
        <begin position="19"/>
        <end position="38"/>
    </location>
</feature>
<keyword evidence="1" id="KW-1133">Transmembrane helix</keyword>
<keyword evidence="1" id="KW-0472">Membrane</keyword>
<dbReference type="Proteomes" id="UP000472266">
    <property type="component" value="Chromosome 10"/>
</dbReference>
<name>A0A672V6Q1_STRHB</name>
<organism evidence="2 3">
    <name type="scientific">Strigops habroptila</name>
    <name type="common">Kakapo</name>
    <dbReference type="NCBI Taxonomy" id="2489341"/>
    <lineage>
        <taxon>Eukaryota</taxon>
        <taxon>Metazoa</taxon>
        <taxon>Chordata</taxon>
        <taxon>Craniata</taxon>
        <taxon>Vertebrata</taxon>
        <taxon>Euteleostomi</taxon>
        <taxon>Archelosauria</taxon>
        <taxon>Archosauria</taxon>
        <taxon>Dinosauria</taxon>
        <taxon>Saurischia</taxon>
        <taxon>Theropoda</taxon>
        <taxon>Coelurosauria</taxon>
        <taxon>Aves</taxon>
        <taxon>Neognathae</taxon>
        <taxon>Neoaves</taxon>
        <taxon>Telluraves</taxon>
        <taxon>Australaves</taxon>
        <taxon>Psittaciformes</taxon>
        <taxon>Psittacidae</taxon>
        <taxon>Strigops</taxon>
    </lineage>
</organism>
<dbReference type="Ensembl" id="ENSSHBT00005027949.1">
    <property type="protein sequence ID" value="ENSSHBP00005023471.1"/>
    <property type="gene ID" value="ENSSHBG00005019680.1"/>
</dbReference>
<evidence type="ECO:0000256" key="1">
    <source>
        <dbReference type="SAM" id="Phobius"/>
    </source>
</evidence>
<reference evidence="2" key="3">
    <citation type="submission" date="2025-09" db="UniProtKB">
        <authorList>
            <consortium name="Ensembl"/>
        </authorList>
    </citation>
    <scope>IDENTIFICATION</scope>
</reference>
<reference evidence="2 3" key="1">
    <citation type="submission" date="2019-11" db="EMBL/GenBank/DDBJ databases">
        <title>Strigops habroptila (kakapo) genome, bStrHab1, primary haplotype, v2.</title>
        <authorList>
            <person name="Jarvis E.D."/>
            <person name="Howard J."/>
            <person name="Rhie A."/>
            <person name="Phillippy A."/>
            <person name="Korlach J."/>
            <person name="Digby A."/>
            <person name="Iorns D."/>
            <person name="Eason D."/>
            <person name="Robertson B."/>
            <person name="Raemaekers T."/>
            <person name="Howe K."/>
            <person name="Lewin H."/>
            <person name="Damas J."/>
            <person name="Hastie A."/>
            <person name="Tracey A."/>
            <person name="Chow W."/>
            <person name="Fedrigo O."/>
        </authorList>
    </citation>
    <scope>NUCLEOTIDE SEQUENCE [LARGE SCALE GENOMIC DNA]</scope>
</reference>
<keyword evidence="1" id="KW-0812">Transmembrane</keyword>
<dbReference type="AlphaFoldDB" id="A0A672V6Q1"/>
<reference evidence="2" key="2">
    <citation type="submission" date="2025-08" db="UniProtKB">
        <authorList>
            <consortium name="Ensembl"/>
        </authorList>
    </citation>
    <scope>IDENTIFICATION</scope>
</reference>
<proteinExistence type="predicted"/>
<sequence length="78" mass="8701">MTGREDGCLALKDDIPRILIQKCLCQMLVLLTLLEFIYRFTSKNRVQPKQENFSGAATAVALTEGPASSYSICCEEEK</sequence>
<evidence type="ECO:0000313" key="3">
    <source>
        <dbReference type="Proteomes" id="UP000472266"/>
    </source>
</evidence>
<accession>A0A672V6Q1</accession>
<keyword evidence="3" id="KW-1185">Reference proteome</keyword>
<dbReference type="InParanoid" id="A0A672V6Q1"/>
<evidence type="ECO:0000313" key="2">
    <source>
        <dbReference type="Ensembl" id="ENSSHBP00005023471.1"/>
    </source>
</evidence>
<protein>
    <submittedName>
        <fullName evidence="2">Uncharacterized protein</fullName>
    </submittedName>
</protein>